<evidence type="ECO:0000313" key="3">
    <source>
        <dbReference type="Proteomes" id="UP000186096"/>
    </source>
</evidence>
<proteinExistence type="predicted"/>
<accession>A0A1N7FI46</accession>
<dbReference type="AlphaFoldDB" id="A0A1N7FI46"/>
<feature type="domain" description="FtsX extracellular" evidence="1">
    <location>
        <begin position="83"/>
        <end position="184"/>
    </location>
</feature>
<sequence length="211" mass="22627">MSTIEDRLRDAMAARARTVPDDDLDHALPAPRGSRPRGLAIAAAALAVATTIVGVARLAEPSPDPSPDAREAGVAAVSSGWADVSVFLCTDPSPFEGCRGGAATAWEKENISRVLRARRDVKTVTFEDRRTAFENFRRSETNSRLLKATTAEDMPESFRLKLVPGADPQAAARAASDLPGVSNVVDEGCLRDNLTRAAEVQKQCNFPDRGR</sequence>
<reference evidence="3" key="1">
    <citation type="submission" date="2017-01" db="EMBL/GenBank/DDBJ databases">
        <authorList>
            <person name="Varghese N."/>
            <person name="Submissions S."/>
        </authorList>
    </citation>
    <scope>NUCLEOTIDE SEQUENCE [LARGE SCALE GENOMIC DNA]</scope>
    <source>
        <strain evidence="3">ATCC 12950</strain>
    </source>
</reference>
<dbReference type="Proteomes" id="UP000186096">
    <property type="component" value="Unassembled WGS sequence"/>
</dbReference>
<gene>
    <name evidence="2" type="ORF">SAMN05421833_12251</name>
</gene>
<dbReference type="RefSeq" id="WP_076439150.1">
    <property type="nucleotide sequence ID" value="NZ_FTNI01000022.1"/>
</dbReference>
<keyword evidence="3" id="KW-1185">Reference proteome</keyword>
<evidence type="ECO:0000313" key="2">
    <source>
        <dbReference type="EMBL" id="SIS00019.1"/>
    </source>
</evidence>
<dbReference type="Gene3D" id="3.30.70.3040">
    <property type="match status" value="1"/>
</dbReference>
<organism evidence="2 3">
    <name type="scientific">Microbispora rosea</name>
    <dbReference type="NCBI Taxonomy" id="58117"/>
    <lineage>
        <taxon>Bacteria</taxon>
        <taxon>Bacillati</taxon>
        <taxon>Actinomycetota</taxon>
        <taxon>Actinomycetes</taxon>
        <taxon>Streptosporangiales</taxon>
        <taxon>Streptosporangiaceae</taxon>
        <taxon>Microbispora</taxon>
    </lineage>
</organism>
<dbReference type="Pfam" id="PF18075">
    <property type="entry name" value="FtsX_ECD"/>
    <property type="match status" value="1"/>
</dbReference>
<dbReference type="InterPro" id="IPR040690">
    <property type="entry name" value="FtsX_ECD"/>
</dbReference>
<dbReference type="EMBL" id="FTNI01000022">
    <property type="protein sequence ID" value="SIS00019.1"/>
    <property type="molecule type" value="Genomic_DNA"/>
</dbReference>
<protein>
    <recommendedName>
        <fullName evidence="1">FtsX extracellular domain-containing protein</fullName>
    </recommendedName>
</protein>
<evidence type="ECO:0000259" key="1">
    <source>
        <dbReference type="Pfam" id="PF18075"/>
    </source>
</evidence>
<name>A0A1N7FI46_9ACTN</name>
<dbReference type="STRING" id="58117.SAMN05421833_12251"/>
<dbReference type="OrthoDB" id="9812531at2"/>